<dbReference type="GO" id="GO:0005524">
    <property type="term" value="F:ATP binding"/>
    <property type="evidence" value="ECO:0007669"/>
    <property type="project" value="UniProtKB-UniRule"/>
</dbReference>
<organism evidence="8 9">
    <name type="scientific">Actinoalloteichus fjordicus</name>
    <dbReference type="NCBI Taxonomy" id="1612552"/>
    <lineage>
        <taxon>Bacteria</taxon>
        <taxon>Bacillati</taxon>
        <taxon>Actinomycetota</taxon>
        <taxon>Actinomycetes</taxon>
        <taxon>Pseudonocardiales</taxon>
        <taxon>Pseudonocardiaceae</taxon>
        <taxon>Actinoalloteichus</taxon>
    </lineage>
</organism>
<keyword evidence="2 5" id="KW-0547">Nucleotide-binding</keyword>
<evidence type="ECO:0000256" key="6">
    <source>
        <dbReference type="SAM" id="MobiDB-lite"/>
    </source>
</evidence>
<gene>
    <name evidence="8" type="ORF">UA74_19115</name>
</gene>
<feature type="region of interest" description="Disordered" evidence="6">
    <location>
        <begin position="315"/>
        <end position="362"/>
    </location>
</feature>
<dbReference type="CDD" id="cd14014">
    <property type="entry name" value="STKc_PknB_like"/>
    <property type="match status" value="1"/>
</dbReference>
<dbReference type="PROSITE" id="PS00108">
    <property type="entry name" value="PROTEIN_KINASE_ST"/>
    <property type="match status" value="1"/>
</dbReference>
<dbReference type="SMART" id="SM00220">
    <property type="entry name" value="S_TKc"/>
    <property type="match status" value="1"/>
</dbReference>
<evidence type="ECO:0000256" key="3">
    <source>
        <dbReference type="ARBA" id="ARBA00022777"/>
    </source>
</evidence>
<dbReference type="EMBL" id="CP016076">
    <property type="protein sequence ID" value="APU15848.1"/>
    <property type="molecule type" value="Genomic_DNA"/>
</dbReference>
<dbReference type="AlphaFoldDB" id="A0AAC9PT77"/>
<dbReference type="Proteomes" id="UP000185511">
    <property type="component" value="Chromosome"/>
</dbReference>
<keyword evidence="9" id="KW-1185">Reference proteome</keyword>
<dbReference type="InterPro" id="IPR008271">
    <property type="entry name" value="Ser/Thr_kinase_AS"/>
</dbReference>
<dbReference type="InterPro" id="IPR000719">
    <property type="entry name" value="Prot_kinase_dom"/>
</dbReference>
<reference evidence="9" key="1">
    <citation type="submission" date="2016-06" db="EMBL/GenBank/DDBJ databases">
        <title>Complete genome sequence of Actinoalloteichus fjordicus DSM 46855 (=ADI127-17), type strain of the new species Actinoalloteichus fjordicus.</title>
        <authorList>
            <person name="Ruckert C."/>
            <person name="Nouioui I."/>
            <person name="Willmese J."/>
            <person name="van Wezel G."/>
            <person name="Klenk H.-P."/>
            <person name="Kalinowski J."/>
            <person name="Zotchev S.B."/>
        </authorList>
    </citation>
    <scope>NUCLEOTIDE SEQUENCE [LARGE SCALE GENOMIC DNA]</scope>
    <source>
        <strain evidence="9">ADI127-7</strain>
    </source>
</reference>
<feature type="domain" description="Protein kinase" evidence="7">
    <location>
        <begin position="11"/>
        <end position="268"/>
    </location>
</feature>
<dbReference type="PROSITE" id="PS50011">
    <property type="entry name" value="PROTEIN_KINASE_DOM"/>
    <property type="match status" value="1"/>
</dbReference>
<feature type="compositionally biased region" description="Low complexity" evidence="6">
    <location>
        <begin position="346"/>
        <end position="361"/>
    </location>
</feature>
<dbReference type="Gene3D" id="3.30.200.20">
    <property type="entry name" value="Phosphorylase Kinase, domain 1"/>
    <property type="match status" value="1"/>
</dbReference>
<dbReference type="PANTHER" id="PTHR43289:SF34">
    <property type="entry name" value="SERINE_THREONINE-PROTEIN KINASE YBDM-RELATED"/>
    <property type="match status" value="1"/>
</dbReference>
<dbReference type="InterPro" id="IPR017441">
    <property type="entry name" value="Protein_kinase_ATP_BS"/>
</dbReference>
<keyword evidence="3 8" id="KW-0418">Kinase</keyword>
<evidence type="ECO:0000256" key="2">
    <source>
        <dbReference type="ARBA" id="ARBA00022741"/>
    </source>
</evidence>
<dbReference type="PROSITE" id="PS00107">
    <property type="entry name" value="PROTEIN_KINASE_ATP"/>
    <property type="match status" value="1"/>
</dbReference>
<dbReference type="GO" id="GO:0004674">
    <property type="term" value="F:protein serine/threonine kinase activity"/>
    <property type="evidence" value="ECO:0007669"/>
    <property type="project" value="TreeGrafter"/>
</dbReference>
<accession>A0AAC9PT77</accession>
<evidence type="ECO:0000313" key="9">
    <source>
        <dbReference type="Proteomes" id="UP000185511"/>
    </source>
</evidence>
<dbReference type="Pfam" id="PF00069">
    <property type="entry name" value="Pkinase"/>
    <property type="match status" value="1"/>
</dbReference>
<keyword evidence="1" id="KW-0808">Transferase</keyword>
<evidence type="ECO:0000256" key="4">
    <source>
        <dbReference type="ARBA" id="ARBA00022840"/>
    </source>
</evidence>
<feature type="binding site" evidence="5">
    <location>
        <position position="39"/>
    </location>
    <ligand>
        <name>ATP</name>
        <dbReference type="ChEBI" id="CHEBI:30616"/>
    </ligand>
</feature>
<dbReference type="Gene3D" id="1.10.510.10">
    <property type="entry name" value="Transferase(Phosphotransferase) domain 1"/>
    <property type="match status" value="1"/>
</dbReference>
<evidence type="ECO:0000256" key="5">
    <source>
        <dbReference type="PROSITE-ProRule" id="PRU10141"/>
    </source>
</evidence>
<proteinExistence type="predicted"/>
<keyword evidence="4 5" id="KW-0067">ATP-binding</keyword>
<dbReference type="InterPro" id="IPR011009">
    <property type="entry name" value="Kinase-like_dom_sf"/>
</dbReference>
<name>A0AAC9PT77_9PSEU</name>
<dbReference type="KEGG" id="acad:UA74_19115"/>
<dbReference type="SUPFAM" id="SSF56112">
    <property type="entry name" value="Protein kinase-like (PK-like)"/>
    <property type="match status" value="1"/>
</dbReference>
<dbReference type="PANTHER" id="PTHR43289">
    <property type="entry name" value="MITOGEN-ACTIVATED PROTEIN KINASE KINASE KINASE 20-RELATED"/>
    <property type="match status" value="1"/>
</dbReference>
<evidence type="ECO:0000313" key="8">
    <source>
        <dbReference type="EMBL" id="APU15848.1"/>
    </source>
</evidence>
<sequence length="379" mass="39927">MSGTPALIGRYVVERELGSGGMGEVYLAYSPAGDPVAVKLIRRDRLDPVTRARFEKEALIARTVVGTNRVARFLDADPYADRPWLAMEYVPGSTLFVHVEAHGPLPAPLVLSLGALLAEGLAAVHATGLLHRDVKPQNVIMGDYGPTLIDFGLGAFLDAAKDTLSHSGMIIGTVRCMPPEQAMGRPQVTPAADVYGLGTVLLHAATGHYPYEGGRWEAIVGQVADPRQLPDLGGLPDALLPLVSSMLAHDPVDRPSLTAVTAACTTLMYDGDLSPVEARRALIDRTVAHSSVTAAPAAPPSSLLDRLEAQVVPLNGETGLDSPLDSPPEASEEGARHEVSSEVEQAAVPAPAGARGGRVPASQRVAEELRKHYTTQPGL</sequence>
<evidence type="ECO:0000259" key="7">
    <source>
        <dbReference type="PROSITE" id="PS50011"/>
    </source>
</evidence>
<protein>
    <submittedName>
        <fullName evidence="8">Protein kinase family protein</fullName>
    </submittedName>
</protein>
<evidence type="ECO:0000256" key="1">
    <source>
        <dbReference type="ARBA" id="ARBA00022679"/>
    </source>
</evidence>